<dbReference type="EMBL" id="JPOS01000075">
    <property type="protein sequence ID" value="KGE86677.1"/>
    <property type="molecule type" value="Genomic_DNA"/>
</dbReference>
<dbReference type="PANTHER" id="PTHR15004:SF0">
    <property type="entry name" value="GLUTAMYL-TRNA(GLN) AMIDOTRANSFERASE SUBUNIT C, MITOCHONDRIAL"/>
    <property type="match status" value="1"/>
</dbReference>
<dbReference type="GO" id="GO:0006412">
    <property type="term" value="P:translation"/>
    <property type="evidence" value="ECO:0007669"/>
    <property type="project" value="UniProtKB-UniRule"/>
</dbReference>
<keyword evidence="1" id="KW-0436">Ligase</keyword>
<dbReference type="HAMAP" id="MF_00122">
    <property type="entry name" value="GatC"/>
    <property type="match status" value="1"/>
</dbReference>
<dbReference type="Proteomes" id="UP000029736">
    <property type="component" value="Unassembled WGS sequence"/>
</dbReference>
<dbReference type="GO" id="GO:0005524">
    <property type="term" value="F:ATP binding"/>
    <property type="evidence" value="ECO:0007669"/>
    <property type="project" value="UniProtKB-KW"/>
</dbReference>
<evidence type="ECO:0000313" key="2">
    <source>
        <dbReference type="EMBL" id="KGE86677.1"/>
    </source>
</evidence>
<dbReference type="PANTHER" id="PTHR15004">
    <property type="entry name" value="GLUTAMYL-TRNA(GLN) AMIDOTRANSFERASE SUBUNIT C, MITOCHONDRIAL"/>
    <property type="match status" value="1"/>
</dbReference>
<comment type="caution">
    <text evidence="2">The sequence shown here is derived from an EMBL/GenBank/DDBJ whole genome shotgun (WGS) entry which is preliminary data.</text>
</comment>
<keyword evidence="1" id="KW-0067">ATP-binding</keyword>
<dbReference type="GO" id="GO:0006450">
    <property type="term" value="P:regulation of translational fidelity"/>
    <property type="evidence" value="ECO:0007669"/>
    <property type="project" value="InterPro"/>
</dbReference>
<evidence type="ECO:0000256" key="1">
    <source>
        <dbReference type="HAMAP-Rule" id="MF_00122"/>
    </source>
</evidence>
<comment type="catalytic activity">
    <reaction evidence="1">
        <text>L-glutamyl-tRNA(Gln) + L-glutamine + ATP + H2O = L-glutaminyl-tRNA(Gln) + L-glutamate + ADP + phosphate + H(+)</text>
        <dbReference type="Rhea" id="RHEA:17521"/>
        <dbReference type="Rhea" id="RHEA-COMP:9681"/>
        <dbReference type="Rhea" id="RHEA-COMP:9684"/>
        <dbReference type="ChEBI" id="CHEBI:15377"/>
        <dbReference type="ChEBI" id="CHEBI:15378"/>
        <dbReference type="ChEBI" id="CHEBI:29985"/>
        <dbReference type="ChEBI" id="CHEBI:30616"/>
        <dbReference type="ChEBI" id="CHEBI:43474"/>
        <dbReference type="ChEBI" id="CHEBI:58359"/>
        <dbReference type="ChEBI" id="CHEBI:78520"/>
        <dbReference type="ChEBI" id="CHEBI:78521"/>
        <dbReference type="ChEBI" id="CHEBI:456216"/>
    </reaction>
</comment>
<dbReference type="Pfam" id="PF02686">
    <property type="entry name" value="GatC"/>
    <property type="match status" value="1"/>
</dbReference>
<organism evidence="2 3">
    <name type="scientific">Phaeodactylibacter xiamenensis</name>
    <dbReference type="NCBI Taxonomy" id="1524460"/>
    <lineage>
        <taxon>Bacteria</taxon>
        <taxon>Pseudomonadati</taxon>
        <taxon>Bacteroidota</taxon>
        <taxon>Saprospiria</taxon>
        <taxon>Saprospirales</taxon>
        <taxon>Haliscomenobacteraceae</taxon>
        <taxon>Phaeodactylibacter</taxon>
    </lineage>
</organism>
<dbReference type="GO" id="GO:0016740">
    <property type="term" value="F:transferase activity"/>
    <property type="evidence" value="ECO:0007669"/>
    <property type="project" value="UniProtKB-KW"/>
</dbReference>
<name>A0A098S624_9BACT</name>
<evidence type="ECO:0000313" key="3">
    <source>
        <dbReference type="Proteomes" id="UP000029736"/>
    </source>
</evidence>
<protein>
    <recommendedName>
        <fullName evidence="1">Aspartyl/glutamyl-tRNA(Asn/Gln) amidotransferase subunit C</fullName>
        <shortName evidence="1">Asp/Glu-ADT subunit C</shortName>
        <ecNumber evidence="1">6.3.5.-</ecNumber>
    </recommendedName>
</protein>
<comment type="subunit">
    <text evidence="1">Heterotrimer of A, B and C subunits.</text>
</comment>
<dbReference type="SUPFAM" id="SSF141000">
    <property type="entry name" value="Glu-tRNAGln amidotransferase C subunit"/>
    <property type="match status" value="1"/>
</dbReference>
<comment type="catalytic activity">
    <reaction evidence="1">
        <text>L-aspartyl-tRNA(Asn) + L-glutamine + ATP + H2O = L-asparaginyl-tRNA(Asn) + L-glutamate + ADP + phosphate + 2 H(+)</text>
        <dbReference type="Rhea" id="RHEA:14513"/>
        <dbReference type="Rhea" id="RHEA-COMP:9674"/>
        <dbReference type="Rhea" id="RHEA-COMP:9677"/>
        <dbReference type="ChEBI" id="CHEBI:15377"/>
        <dbReference type="ChEBI" id="CHEBI:15378"/>
        <dbReference type="ChEBI" id="CHEBI:29985"/>
        <dbReference type="ChEBI" id="CHEBI:30616"/>
        <dbReference type="ChEBI" id="CHEBI:43474"/>
        <dbReference type="ChEBI" id="CHEBI:58359"/>
        <dbReference type="ChEBI" id="CHEBI:78515"/>
        <dbReference type="ChEBI" id="CHEBI:78516"/>
        <dbReference type="ChEBI" id="CHEBI:456216"/>
    </reaction>
</comment>
<comment type="similarity">
    <text evidence="1">Belongs to the GatC family.</text>
</comment>
<reference evidence="2 3" key="1">
    <citation type="journal article" date="2014" name="Int. J. Syst. Evol. Microbiol.">
        <title>Phaeodactylibacter xiamenensis gen. nov., sp. nov., a member of the family Saprospiraceae isolated from the marine alga Phaeodactylum tricornutum.</title>
        <authorList>
            <person name="Chen Z.Jr."/>
            <person name="Lei X."/>
            <person name="Lai Q."/>
            <person name="Li Y."/>
            <person name="Zhang B."/>
            <person name="Zhang J."/>
            <person name="Zhang H."/>
            <person name="Yang L."/>
            <person name="Zheng W."/>
            <person name="Tian Y."/>
            <person name="Yu Z."/>
            <person name="Xu H.Jr."/>
            <person name="Zheng T."/>
        </authorList>
    </citation>
    <scope>NUCLEOTIDE SEQUENCE [LARGE SCALE GENOMIC DNA]</scope>
    <source>
        <strain evidence="2 3">KD52</strain>
    </source>
</reference>
<dbReference type="InterPro" id="IPR003837">
    <property type="entry name" value="GatC"/>
</dbReference>
<dbReference type="AlphaFoldDB" id="A0A098S624"/>
<dbReference type="GO" id="GO:0070681">
    <property type="term" value="P:glutaminyl-tRNAGln biosynthesis via transamidation"/>
    <property type="evidence" value="ECO:0007669"/>
    <property type="project" value="TreeGrafter"/>
</dbReference>
<keyword evidence="3" id="KW-1185">Reference proteome</keyword>
<dbReference type="OrthoDB" id="9813938at2"/>
<dbReference type="Gene3D" id="1.10.20.60">
    <property type="entry name" value="Glu-tRNAGln amidotransferase C subunit, N-terminal domain"/>
    <property type="match status" value="1"/>
</dbReference>
<dbReference type="STRING" id="1524460.IX84_19535"/>
<dbReference type="InterPro" id="IPR036113">
    <property type="entry name" value="Asp/Glu-ADT_sf_sub_c"/>
</dbReference>
<dbReference type="EC" id="6.3.5.-" evidence="1"/>
<dbReference type="GO" id="GO:0050566">
    <property type="term" value="F:asparaginyl-tRNA synthase (glutamine-hydrolyzing) activity"/>
    <property type="evidence" value="ECO:0007669"/>
    <property type="project" value="RHEA"/>
</dbReference>
<proteinExistence type="inferred from homology"/>
<dbReference type="NCBIfam" id="TIGR00135">
    <property type="entry name" value="gatC"/>
    <property type="match status" value="1"/>
</dbReference>
<dbReference type="RefSeq" id="WP_044224167.1">
    <property type="nucleotide sequence ID" value="NZ_CAKZLC010000168.1"/>
</dbReference>
<keyword evidence="1" id="KW-0648">Protein biosynthesis</keyword>
<keyword evidence="1" id="KW-0547">Nucleotide-binding</keyword>
<accession>A0A098S624</accession>
<keyword evidence="2" id="KW-0808">Transferase</keyword>
<dbReference type="GO" id="GO:0050567">
    <property type="term" value="F:glutaminyl-tRNA synthase (glutamine-hydrolyzing) activity"/>
    <property type="evidence" value="ECO:0007669"/>
    <property type="project" value="UniProtKB-UniRule"/>
</dbReference>
<gene>
    <name evidence="1" type="primary">gatC</name>
    <name evidence="2" type="ORF">IX84_19535</name>
</gene>
<sequence length="98" mass="11266">MKIDESLILKLEQLARLQLSTAERTAIQEDLNRILEMVEKLEELDTEGIEPLTYINEDVNVLREDVVRGQTGRADALRNAPDQDSEYFRVPKVIPSKK</sequence>
<comment type="function">
    <text evidence="1">Allows the formation of correctly charged Asn-tRNA(Asn) or Gln-tRNA(Gln) through the transamidation of misacylated Asp-tRNA(Asn) or Glu-tRNA(Gln) in organisms which lack either or both of asparaginyl-tRNA or glutaminyl-tRNA synthetases. The reaction takes place in the presence of glutamine and ATP through an activated phospho-Asp-tRNA(Asn) or phospho-Glu-tRNA(Gln).</text>
</comment>